<dbReference type="AlphaFoldDB" id="A0A117MKX7"/>
<organism evidence="2 3">
    <name type="scientific">Actinoplanes awajinensis subsp. mycoplanecinus</name>
    <dbReference type="NCBI Taxonomy" id="135947"/>
    <lineage>
        <taxon>Bacteria</taxon>
        <taxon>Bacillati</taxon>
        <taxon>Actinomycetota</taxon>
        <taxon>Actinomycetes</taxon>
        <taxon>Micromonosporales</taxon>
        <taxon>Micromonosporaceae</taxon>
        <taxon>Actinoplanes</taxon>
    </lineage>
</organism>
<evidence type="ECO:0000313" key="3">
    <source>
        <dbReference type="Proteomes" id="UP000053244"/>
    </source>
</evidence>
<dbReference type="RefSeq" id="WP_067706689.1">
    <property type="nucleotide sequence ID" value="NZ_LLZH01000334.1"/>
</dbReference>
<dbReference type="OrthoDB" id="3396307at2"/>
<keyword evidence="1" id="KW-0175">Coiled coil</keyword>
<keyword evidence="3" id="KW-1185">Reference proteome</keyword>
<evidence type="ECO:0000313" key="2">
    <source>
        <dbReference type="EMBL" id="KUL23082.1"/>
    </source>
</evidence>
<gene>
    <name evidence="2" type="ORF">ADL15_46930</name>
</gene>
<comment type="caution">
    <text evidence="2">The sequence shown here is derived from an EMBL/GenBank/DDBJ whole genome shotgun (WGS) entry which is preliminary data.</text>
</comment>
<accession>A0A117MKX7</accession>
<evidence type="ECO:0000256" key="1">
    <source>
        <dbReference type="SAM" id="Coils"/>
    </source>
</evidence>
<feature type="coiled-coil region" evidence="1">
    <location>
        <begin position="11"/>
        <end position="38"/>
    </location>
</feature>
<dbReference type="Proteomes" id="UP000053244">
    <property type="component" value="Unassembled WGS sequence"/>
</dbReference>
<proteinExistence type="predicted"/>
<reference evidence="2 3" key="1">
    <citation type="submission" date="2015-10" db="EMBL/GenBank/DDBJ databases">
        <authorList>
            <person name="Gilbert D.G."/>
        </authorList>
    </citation>
    <scope>NUCLEOTIDE SEQUENCE [LARGE SCALE GENOMIC DNA]</scope>
    <source>
        <strain evidence="2 3">NRRL B-16712</strain>
    </source>
</reference>
<dbReference type="EMBL" id="LLZH01000334">
    <property type="protein sequence ID" value="KUL23082.1"/>
    <property type="molecule type" value="Genomic_DNA"/>
</dbReference>
<protein>
    <submittedName>
        <fullName evidence="2">Uncharacterized protein</fullName>
    </submittedName>
</protein>
<name>A0A117MKX7_9ACTN</name>
<sequence length="86" mass="8726">MASVAEVRAAVDAALQQVNEGQAAIQAAREKLGEAQQSLAAALDGSAHDAVGTAHASLSQADQQLEECFTATLVAVEAAQTYTATL</sequence>